<dbReference type="RefSeq" id="WP_244357206.1">
    <property type="nucleotide sequence ID" value="NZ_JAJNNZ010000007.1"/>
</dbReference>
<sequence>MQTFKSKQEFCSWLGQFEAKNLMSGWNEIANLVRVTHDGTFEITLPFASKSLVDEISAWISSQQQQSLVAPFEFSVKAITQTLESQNGGAVKGVKNVIAVTSAKGGVGKSTTAVNLALAMNQLGAKVGLLDADVYGPSVPLMLGTRDAKPEVRDGKWMQPVEAHGIYTQSIGYLVDESEAAIWRGPMASKALVQLLNETEWPDLDILVIDMPPGTGDIQLTLSQQIPVTGAIIVTTPQDLALADAIKGAAMFEKVSVPVLGVVENMSYHICSQCGSKEHIFGSGGAEYMSRQFGLNLLAQIPLHIQIREDIDSGIPTMASNRESEHQSQYLALAERVCAQAYWTGQPKPDSIGVKFVE</sequence>
<dbReference type="Gene3D" id="3.40.50.300">
    <property type="entry name" value="P-loop containing nucleotide triphosphate hydrolases"/>
    <property type="match status" value="1"/>
</dbReference>
<evidence type="ECO:0000256" key="2">
    <source>
        <dbReference type="ARBA" id="ARBA00022741"/>
    </source>
</evidence>
<dbReference type="InterPro" id="IPR044304">
    <property type="entry name" value="NUBPL-like"/>
</dbReference>
<dbReference type="GO" id="GO:0046872">
    <property type="term" value="F:metal ion binding"/>
    <property type="evidence" value="ECO:0007669"/>
    <property type="project" value="UniProtKB-KW"/>
</dbReference>
<dbReference type="AlphaFoldDB" id="A0A9X1WA99"/>
<keyword evidence="2 7" id="KW-0547">Nucleotide-binding</keyword>
<feature type="binding site" evidence="7">
    <location>
        <begin position="103"/>
        <end position="110"/>
    </location>
    <ligand>
        <name>ATP</name>
        <dbReference type="ChEBI" id="CHEBI:30616"/>
    </ligand>
</feature>
<evidence type="ECO:0000256" key="6">
    <source>
        <dbReference type="ARBA" id="ARBA00024036"/>
    </source>
</evidence>
<evidence type="ECO:0000256" key="5">
    <source>
        <dbReference type="ARBA" id="ARBA00023014"/>
    </source>
</evidence>
<evidence type="ECO:0000256" key="1">
    <source>
        <dbReference type="ARBA" id="ARBA00022723"/>
    </source>
</evidence>
<dbReference type="InterPro" id="IPR019591">
    <property type="entry name" value="Mrp/NBP35_ATP-bd"/>
</dbReference>
<keyword evidence="9" id="KW-1185">Reference proteome</keyword>
<comment type="function">
    <text evidence="7">Binds and transfers iron-sulfur (Fe-S) clusters to target apoproteins. Can hydrolyze ATP.</text>
</comment>
<dbReference type="FunFam" id="3.40.50.300:FF:000418">
    <property type="entry name" value="Iron-sulfur cluster carrier protein"/>
    <property type="match status" value="1"/>
</dbReference>
<dbReference type="InterPro" id="IPR027417">
    <property type="entry name" value="P-loop_NTPase"/>
</dbReference>
<dbReference type="GO" id="GO:0016887">
    <property type="term" value="F:ATP hydrolysis activity"/>
    <property type="evidence" value="ECO:0007669"/>
    <property type="project" value="UniProtKB-UniRule"/>
</dbReference>
<dbReference type="GO" id="GO:0016226">
    <property type="term" value="P:iron-sulfur cluster assembly"/>
    <property type="evidence" value="ECO:0007669"/>
    <property type="project" value="InterPro"/>
</dbReference>
<organism evidence="8 9">
    <name type="scientific">Vibrio gelatinilyticus</name>
    <dbReference type="NCBI Taxonomy" id="2893468"/>
    <lineage>
        <taxon>Bacteria</taxon>
        <taxon>Pseudomonadati</taxon>
        <taxon>Pseudomonadota</taxon>
        <taxon>Gammaproteobacteria</taxon>
        <taxon>Vibrionales</taxon>
        <taxon>Vibrionaceae</taxon>
        <taxon>Vibrio</taxon>
    </lineage>
</organism>
<dbReference type="InterPro" id="IPR033756">
    <property type="entry name" value="YlxH/NBP35"/>
</dbReference>
<accession>A0A9X1WA99</accession>
<comment type="caution">
    <text evidence="8">The sequence shown here is derived from an EMBL/GenBank/DDBJ whole genome shotgun (WGS) entry which is preliminary data.</text>
</comment>
<keyword evidence="4 7" id="KW-0408">Iron</keyword>
<dbReference type="SUPFAM" id="SSF52540">
    <property type="entry name" value="P-loop containing nucleoside triphosphate hydrolases"/>
    <property type="match status" value="1"/>
</dbReference>
<dbReference type="HAMAP" id="MF_02040">
    <property type="entry name" value="Mrp_NBP35"/>
    <property type="match status" value="1"/>
</dbReference>
<gene>
    <name evidence="8" type="primary">apbC</name>
    <name evidence="8" type="ORF">LNL84_10550</name>
</gene>
<dbReference type="GO" id="GO:0005524">
    <property type="term" value="F:ATP binding"/>
    <property type="evidence" value="ECO:0007669"/>
    <property type="project" value="UniProtKB-UniRule"/>
</dbReference>
<keyword evidence="3 7" id="KW-0067">ATP-binding</keyword>
<reference evidence="8" key="1">
    <citation type="submission" date="2021-11" db="EMBL/GenBank/DDBJ databases">
        <title>Vibrio ZSDE26 sp. nov. and Vibrio ZSDZ34 sp. nov., isolated from coastal seawater in Qingdao.</title>
        <authorList>
            <person name="Zhang P."/>
        </authorList>
    </citation>
    <scope>NUCLEOTIDE SEQUENCE</scope>
    <source>
        <strain evidence="8">ZSDZ34</strain>
    </source>
</reference>
<dbReference type="Proteomes" id="UP001139488">
    <property type="component" value="Unassembled WGS sequence"/>
</dbReference>
<evidence type="ECO:0000256" key="4">
    <source>
        <dbReference type="ARBA" id="ARBA00023004"/>
    </source>
</evidence>
<keyword evidence="1 7" id="KW-0479">Metal-binding</keyword>
<comment type="similarity">
    <text evidence="6 7">Belongs to the Mrp/NBP35 ATP-binding proteins family.</text>
</comment>
<comment type="subunit">
    <text evidence="7">Homodimer.</text>
</comment>
<dbReference type="EMBL" id="JAJNNZ010000007">
    <property type="protein sequence ID" value="MCJ2377267.1"/>
    <property type="molecule type" value="Genomic_DNA"/>
</dbReference>
<dbReference type="PANTHER" id="PTHR42961:SF2">
    <property type="entry name" value="IRON-SULFUR PROTEIN NUBPL"/>
    <property type="match status" value="1"/>
</dbReference>
<evidence type="ECO:0000256" key="7">
    <source>
        <dbReference type="HAMAP-Rule" id="MF_02040"/>
    </source>
</evidence>
<proteinExistence type="inferred from homology"/>
<dbReference type="CDD" id="cd02037">
    <property type="entry name" value="Mrp_NBP35"/>
    <property type="match status" value="1"/>
</dbReference>
<keyword evidence="5 7" id="KW-0411">Iron-sulfur</keyword>
<evidence type="ECO:0000313" key="9">
    <source>
        <dbReference type="Proteomes" id="UP001139488"/>
    </source>
</evidence>
<evidence type="ECO:0000313" key="8">
    <source>
        <dbReference type="EMBL" id="MCJ2377267.1"/>
    </source>
</evidence>
<dbReference type="GO" id="GO:0051539">
    <property type="term" value="F:4 iron, 4 sulfur cluster binding"/>
    <property type="evidence" value="ECO:0007669"/>
    <property type="project" value="TreeGrafter"/>
</dbReference>
<dbReference type="GO" id="GO:0005829">
    <property type="term" value="C:cytosol"/>
    <property type="evidence" value="ECO:0007669"/>
    <property type="project" value="TreeGrafter"/>
</dbReference>
<protein>
    <recommendedName>
        <fullName evidence="7">Iron-sulfur cluster carrier protein</fullName>
    </recommendedName>
</protein>
<name>A0A9X1WA99_9VIBR</name>
<dbReference type="Pfam" id="PF10609">
    <property type="entry name" value="ParA"/>
    <property type="match status" value="1"/>
</dbReference>
<dbReference type="GO" id="GO:0140663">
    <property type="term" value="F:ATP-dependent FeS chaperone activity"/>
    <property type="evidence" value="ECO:0007669"/>
    <property type="project" value="InterPro"/>
</dbReference>
<dbReference type="NCBIfam" id="NF008669">
    <property type="entry name" value="PRK11670.1"/>
    <property type="match status" value="1"/>
</dbReference>
<keyword evidence="7" id="KW-0378">Hydrolase</keyword>
<evidence type="ECO:0000256" key="3">
    <source>
        <dbReference type="ARBA" id="ARBA00022840"/>
    </source>
</evidence>
<dbReference type="PANTHER" id="PTHR42961">
    <property type="entry name" value="IRON-SULFUR PROTEIN NUBPL"/>
    <property type="match status" value="1"/>
</dbReference>